<feature type="repeat" description="PPR" evidence="1">
    <location>
        <begin position="590"/>
        <end position="624"/>
    </location>
</feature>
<dbReference type="AlphaFoldDB" id="A0A6A6ZDE5"/>
<protein>
    <submittedName>
        <fullName evidence="2">TPR-like protein</fullName>
    </submittedName>
</protein>
<dbReference type="GO" id="GO:0003729">
    <property type="term" value="F:mRNA binding"/>
    <property type="evidence" value="ECO:0007669"/>
    <property type="project" value="TreeGrafter"/>
</dbReference>
<dbReference type="PROSITE" id="PS51375">
    <property type="entry name" value="PPR"/>
    <property type="match status" value="2"/>
</dbReference>
<sequence>MLERASTCFETGRRQLLRAPTRCLPSRHMLYSAFWHHGASDLSLPVWWADSSILDGGSGDVDDQAARTTFTPSRAHDGPLLTFLYPEKTLALLRQLTAPRQDFSESRRRQVHRPPVRHFATAQWQPPHDESGVDPTVLEQTKEELASMLQDARPFQVLSRFLKNLEPGKQELAWQLYASIPARHLELNKGASLKAKLLEYITLDDEHTVPSRVIQLFDELPLEKRRPSSYRAAIVAYISLRMVGPAIQLLEHVRIDRHFDSLYLGTDVILRRTILDEQWDLSLRVFRLFVQQRPVIGNVEIRTAIRSGMPLPQIWSGVTTLPGLRDHLQSFLAHVREFKHELRSSVESTEALSLFSMSFVPHVIDQVTQDRDLDEKDMATYVQRVFRDLRKLGLSAPVCYDHAIRTLLELPQHRAVHEVPTLCMNLYERYRTQYLESQDMPQSKPSLNVLRNLIVYHGDHNDLTQAQRLIKDLHTFYPDKPMSHGLLKYLIHMYADYGDVVRVQKYFHEFTAHYRRKLDLKVVSSLPFAYARRADVAGAIAQFNRIHTDFHLVPDLACWNILLLSYVRADDLDGALECFNSCLDNGIEPDEYSFGTLLDLCADRGDVEAFEALFSRAKQKGIQLTHNVRARSGYVQAFLNAGDPDGAESIAQGMLRSWQSGMLRGHALTHTWNLLIQHHALDNDIASARQRYKEMVDNRIPLDSWTYGSLMRALVAAKQSNAAYKMLRKTMPQSHLPVHAFHYAIVMTGFLREGGDQLNLAMAAYARMVEQEVPQTESSREASIRTLGALELKKLKEEGAKGRRQKLKLVEEAVEKMLVEAVQGQVAHRQPRHSRLLDSRNYGSAVQAYYGLLISLYSQVGAYKLCHKLFRKAEKAAPDVDNYTVPMTLITGTMEAHLKFGQHAEVAKCWELARTAANKLSKTFQQAVQPEPVTPESDSILDPSVRDLYEQSRISFNRRNILYKAARLYIRSLSDPANPNPDALQEAQRTMIDLIVNGYTLDVFTWNEFVTTLAQRGRLVDAFSICEKYLMPNFPGWRNLYPNYIRKDRTGYQWMELRHYEIKKSSLMPRYKTLIALAAEFRQVKSDERNGLGYDESAEAWQREILEGLAPMTLRAIETMPRTSDKLQMEYFHNQQ</sequence>
<accession>A0A6A6ZDE5</accession>
<dbReference type="Pfam" id="PF13041">
    <property type="entry name" value="PPR_2"/>
    <property type="match status" value="2"/>
</dbReference>
<keyword evidence="3" id="KW-1185">Reference proteome</keyword>
<dbReference type="InterPro" id="IPR011990">
    <property type="entry name" value="TPR-like_helical_dom_sf"/>
</dbReference>
<dbReference type="GO" id="GO:0006396">
    <property type="term" value="P:RNA processing"/>
    <property type="evidence" value="ECO:0007669"/>
    <property type="project" value="TreeGrafter"/>
</dbReference>
<dbReference type="SUPFAM" id="SSF48452">
    <property type="entry name" value="TPR-like"/>
    <property type="match status" value="1"/>
</dbReference>
<proteinExistence type="predicted"/>
<gene>
    <name evidence="2" type="ORF">CC86DRAFT_336458</name>
</gene>
<reference evidence="2" key="1">
    <citation type="journal article" date="2020" name="Stud. Mycol.">
        <title>101 Dothideomycetes genomes: a test case for predicting lifestyles and emergence of pathogens.</title>
        <authorList>
            <person name="Haridas S."/>
            <person name="Albert R."/>
            <person name="Binder M."/>
            <person name="Bloem J."/>
            <person name="Labutti K."/>
            <person name="Salamov A."/>
            <person name="Andreopoulos B."/>
            <person name="Baker S."/>
            <person name="Barry K."/>
            <person name="Bills G."/>
            <person name="Bluhm B."/>
            <person name="Cannon C."/>
            <person name="Castanera R."/>
            <person name="Culley D."/>
            <person name="Daum C."/>
            <person name="Ezra D."/>
            <person name="Gonzalez J."/>
            <person name="Henrissat B."/>
            <person name="Kuo A."/>
            <person name="Liang C."/>
            <person name="Lipzen A."/>
            <person name="Lutzoni F."/>
            <person name="Magnuson J."/>
            <person name="Mondo S."/>
            <person name="Nolan M."/>
            <person name="Ohm R."/>
            <person name="Pangilinan J."/>
            <person name="Park H.-J."/>
            <person name="Ramirez L."/>
            <person name="Alfaro M."/>
            <person name="Sun H."/>
            <person name="Tritt A."/>
            <person name="Yoshinaga Y."/>
            <person name="Zwiers L.-H."/>
            <person name="Turgeon B."/>
            <person name="Goodwin S."/>
            <person name="Spatafora J."/>
            <person name="Crous P."/>
            <person name="Grigoriev I."/>
        </authorList>
    </citation>
    <scope>NUCLEOTIDE SEQUENCE</scope>
    <source>
        <strain evidence="2">CBS 113818</strain>
    </source>
</reference>
<dbReference type="Gene3D" id="1.25.40.10">
    <property type="entry name" value="Tetratricopeptide repeat domain"/>
    <property type="match status" value="2"/>
</dbReference>
<evidence type="ECO:0000313" key="2">
    <source>
        <dbReference type="EMBL" id="KAF2818888.1"/>
    </source>
</evidence>
<feature type="repeat" description="PPR" evidence="1">
    <location>
        <begin position="555"/>
        <end position="589"/>
    </location>
</feature>
<evidence type="ECO:0000313" key="3">
    <source>
        <dbReference type="Proteomes" id="UP000799424"/>
    </source>
</evidence>
<dbReference type="PANTHER" id="PTHR47934:SF6">
    <property type="entry name" value="MITOCHONDRIAL GROUP I INTRON SPLICING FACTOR CCM1-RELATED"/>
    <property type="match status" value="1"/>
</dbReference>
<dbReference type="Proteomes" id="UP000799424">
    <property type="component" value="Unassembled WGS sequence"/>
</dbReference>
<name>A0A6A6ZDE5_9PLEO</name>
<evidence type="ECO:0000256" key="1">
    <source>
        <dbReference type="PROSITE-ProRule" id="PRU00708"/>
    </source>
</evidence>
<dbReference type="InterPro" id="IPR051114">
    <property type="entry name" value="Mito_RNA_Proc_CCM1"/>
</dbReference>
<dbReference type="EMBL" id="MU006248">
    <property type="protein sequence ID" value="KAF2818888.1"/>
    <property type="molecule type" value="Genomic_DNA"/>
</dbReference>
<dbReference type="InterPro" id="IPR002885">
    <property type="entry name" value="PPR_rpt"/>
</dbReference>
<organism evidence="2 3">
    <name type="scientific">Ophiobolus disseminans</name>
    <dbReference type="NCBI Taxonomy" id="1469910"/>
    <lineage>
        <taxon>Eukaryota</taxon>
        <taxon>Fungi</taxon>
        <taxon>Dikarya</taxon>
        <taxon>Ascomycota</taxon>
        <taxon>Pezizomycotina</taxon>
        <taxon>Dothideomycetes</taxon>
        <taxon>Pleosporomycetidae</taxon>
        <taxon>Pleosporales</taxon>
        <taxon>Pleosporineae</taxon>
        <taxon>Phaeosphaeriaceae</taxon>
        <taxon>Ophiobolus</taxon>
    </lineage>
</organism>
<dbReference type="GO" id="GO:0007005">
    <property type="term" value="P:mitochondrion organization"/>
    <property type="evidence" value="ECO:0007669"/>
    <property type="project" value="TreeGrafter"/>
</dbReference>
<dbReference type="GO" id="GO:0005739">
    <property type="term" value="C:mitochondrion"/>
    <property type="evidence" value="ECO:0007669"/>
    <property type="project" value="TreeGrafter"/>
</dbReference>
<dbReference type="PANTHER" id="PTHR47934">
    <property type="entry name" value="PENTATRICOPEPTIDE REPEAT-CONTAINING PROTEIN PET309, MITOCHONDRIAL"/>
    <property type="match status" value="1"/>
</dbReference>
<dbReference type="NCBIfam" id="TIGR00756">
    <property type="entry name" value="PPR"/>
    <property type="match status" value="1"/>
</dbReference>
<dbReference type="OrthoDB" id="185373at2759"/>